<protein>
    <recommendedName>
        <fullName evidence="3">Tetratricopeptide repeat-like domain-containing protein</fullName>
    </recommendedName>
</protein>
<gene>
    <name evidence="1" type="ORF">DI551_09645</name>
</gene>
<name>A0A2W5PJB2_9BACT</name>
<sequence>MTKKTVCLYLFFSAALLLNLAFWNYSRKVFSEWDNVPPAPSENTAAFSGMGDREISYRLVGYILQNLGNVGGMYQPLQDYDYDRLGRWFTVSETLNDRSNYVPYIAAFYFGAMNQKPEKLTPLIDYLADIGVKPGEDKWRWLAQAVYLARFVQKDMDKALKLANILAELPDVAPWARQMPAFVQLAMGNKEASYEIMLNMLKSEGGKLPVAEVNAMKAYICERTLEPAEAAKNPLCQNYK</sequence>
<organism evidence="1 2">
    <name type="scientific">Micavibrio aeruginosavorus</name>
    <dbReference type="NCBI Taxonomy" id="349221"/>
    <lineage>
        <taxon>Bacteria</taxon>
        <taxon>Pseudomonadati</taxon>
        <taxon>Bdellovibrionota</taxon>
        <taxon>Bdellovibrionia</taxon>
        <taxon>Bdellovibrionales</taxon>
        <taxon>Pseudobdellovibrionaceae</taxon>
        <taxon>Micavibrio</taxon>
    </lineage>
</organism>
<evidence type="ECO:0000313" key="1">
    <source>
        <dbReference type="EMBL" id="PZQ44677.1"/>
    </source>
</evidence>
<dbReference type="AlphaFoldDB" id="A0A2W5PJB2"/>
<comment type="caution">
    <text evidence="1">The sequence shown here is derived from an EMBL/GenBank/DDBJ whole genome shotgun (WGS) entry which is preliminary data.</text>
</comment>
<accession>A0A2W5PJB2</accession>
<dbReference type="Proteomes" id="UP000249417">
    <property type="component" value="Unassembled WGS sequence"/>
</dbReference>
<reference evidence="1 2" key="1">
    <citation type="submission" date="2017-08" db="EMBL/GenBank/DDBJ databases">
        <title>Infants hospitalized years apart are colonized by the same room-sourced microbial strains.</title>
        <authorList>
            <person name="Brooks B."/>
            <person name="Olm M.R."/>
            <person name="Firek B.A."/>
            <person name="Baker R."/>
            <person name="Thomas B.C."/>
            <person name="Morowitz M.J."/>
            <person name="Banfield J.F."/>
        </authorList>
    </citation>
    <scope>NUCLEOTIDE SEQUENCE [LARGE SCALE GENOMIC DNA]</scope>
    <source>
        <strain evidence="1">S2_005_002_R2_29</strain>
    </source>
</reference>
<evidence type="ECO:0008006" key="3">
    <source>
        <dbReference type="Google" id="ProtNLM"/>
    </source>
</evidence>
<proteinExistence type="predicted"/>
<evidence type="ECO:0000313" key="2">
    <source>
        <dbReference type="Proteomes" id="UP000249417"/>
    </source>
</evidence>
<dbReference type="EMBL" id="QFQB01000082">
    <property type="protein sequence ID" value="PZQ44677.1"/>
    <property type="molecule type" value="Genomic_DNA"/>
</dbReference>